<evidence type="ECO:0000313" key="3">
    <source>
        <dbReference type="Proteomes" id="UP000177723"/>
    </source>
</evidence>
<sequence>MRGIKFSNEEFYHIYNRGVDKREIFLEGYDLNRFFQSMDEFNTLEPIGSIYEKSFLNLSQFKDSDEKLVRFICYCLNPNHYHFILQQVSDRGIEKFMHRLSGGYTRYFNEKYRRTGSLFQGAYKAIHIDSNEYLLHLSAYVNLNNHAHQLGSSATKSSWAEYIGTDNAHTFCSKKIILDQFQNPREYEEFAKESLKNILEKKRMATELERYILEADRF</sequence>
<dbReference type="Pfam" id="PF01797">
    <property type="entry name" value="Y1_Tnp"/>
    <property type="match status" value="1"/>
</dbReference>
<comment type="caution">
    <text evidence="2">The sequence shown here is derived from an EMBL/GenBank/DDBJ whole genome shotgun (WGS) entry which is preliminary data.</text>
</comment>
<dbReference type="PANTHER" id="PTHR34322">
    <property type="entry name" value="TRANSPOSASE, Y1_TNP DOMAIN-CONTAINING"/>
    <property type="match status" value="1"/>
</dbReference>
<protein>
    <recommendedName>
        <fullName evidence="1">Transposase IS200-like domain-containing protein</fullName>
    </recommendedName>
</protein>
<dbReference type="EMBL" id="MFHT01000004">
    <property type="protein sequence ID" value="OGF78089.1"/>
    <property type="molecule type" value="Genomic_DNA"/>
</dbReference>
<dbReference type="SMART" id="SM01321">
    <property type="entry name" value="Y1_Tnp"/>
    <property type="match status" value="1"/>
</dbReference>
<dbReference type="AlphaFoldDB" id="A0A1F5WR00"/>
<organism evidence="2 3">
    <name type="scientific">Candidatus Giovannonibacteria bacterium RIFCSPHIGHO2_12_FULL_43_15</name>
    <dbReference type="NCBI Taxonomy" id="1798341"/>
    <lineage>
        <taxon>Bacteria</taxon>
        <taxon>Candidatus Giovannoniibacteriota</taxon>
    </lineage>
</organism>
<dbReference type="GO" id="GO:0004803">
    <property type="term" value="F:transposase activity"/>
    <property type="evidence" value="ECO:0007669"/>
    <property type="project" value="InterPro"/>
</dbReference>
<accession>A0A1F5WR00</accession>
<dbReference type="PANTHER" id="PTHR34322:SF2">
    <property type="entry name" value="TRANSPOSASE IS200-LIKE DOMAIN-CONTAINING PROTEIN"/>
    <property type="match status" value="1"/>
</dbReference>
<dbReference type="GO" id="GO:0006313">
    <property type="term" value="P:DNA transposition"/>
    <property type="evidence" value="ECO:0007669"/>
    <property type="project" value="InterPro"/>
</dbReference>
<reference evidence="2 3" key="1">
    <citation type="journal article" date="2016" name="Nat. Commun.">
        <title>Thousands of microbial genomes shed light on interconnected biogeochemical processes in an aquifer system.</title>
        <authorList>
            <person name="Anantharaman K."/>
            <person name="Brown C.T."/>
            <person name="Hug L.A."/>
            <person name="Sharon I."/>
            <person name="Castelle C.J."/>
            <person name="Probst A.J."/>
            <person name="Thomas B.C."/>
            <person name="Singh A."/>
            <person name="Wilkins M.J."/>
            <person name="Karaoz U."/>
            <person name="Brodie E.L."/>
            <person name="Williams K.H."/>
            <person name="Hubbard S.S."/>
            <person name="Banfield J.F."/>
        </authorList>
    </citation>
    <scope>NUCLEOTIDE SEQUENCE [LARGE SCALE GENOMIC DNA]</scope>
</reference>
<dbReference type="Proteomes" id="UP000177723">
    <property type="component" value="Unassembled WGS sequence"/>
</dbReference>
<name>A0A1F5WR00_9BACT</name>
<feature type="domain" description="Transposase IS200-like" evidence="1">
    <location>
        <begin position="7"/>
        <end position="144"/>
    </location>
</feature>
<dbReference type="GO" id="GO:0003677">
    <property type="term" value="F:DNA binding"/>
    <property type="evidence" value="ECO:0007669"/>
    <property type="project" value="InterPro"/>
</dbReference>
<dbReference type="SUPFAM" id="SSF143422">
    <property type="entry name" value="Transposase IS200-like"/>
    <property type="match status" value="1"/>
</dbReference>
<gene>
    <name evidence="2" type="ORF">A3F23_02705</name>
</gene>
<evidence type="ECO:0000313" key="2">
    <source>
        <dbReference type="EMBL" id="OGF78089.1"/>
    </source>
</evidence>
<evidence type="ECO:0000259" key="1">
    <source>
        <dbReference type="SMART" id="SM01321"/>
    </source>
</evidence>
<dbReference type="InterPro" id="IPR002686">
    <property type="entry name" value="Transposase_17"/>
</dbReference>
<dbReference type="Gene3D" id="3.30.70.1290">
    <property type="entry name" value="Transposase IS200-like"/>
    <property type="match status" value="1"/>
</dbReference>
<proteinExistence type="predicted"/>
<dbReference type="InterPro" id="IPR036515">
    <property type="entry name" value="Transposase_17_sf"/>
</dbReference>